<evidence type="ECO:0000256" key="1">
    <source>
        <dbReference type="SAM" id="MobiDB-lite"/>
    </source>
</evidence>
<keyword evidence="3" id="KW-0067">ATP-binding</keyword>
<feature type="compositionally biased region" description="Pro residues" evidence="1">
    <location>
        <begin position="564"/>
        <end position="573"/>
    </location>
</feature>
<dbReference type="EMBL" id="JAQLWV010000006">
    <property type="protein sequence ID" value="MDB7932621.1"/>
    <property type="molecule type" value="Genomic_DNA"/>
</dbReference>
<dbReference type="Pfam" id="PF13588">
    <property type="entry name" value="HSDR_N_2"/>
    <property type="match status" value="1"/>
</dbReference>
<accession>A0AAW6CEI1</accession>
<dbReference type="InterPro" id="IPR001650">
    <property type="entry name" value="Helicase_C-like"/>
</dbReference>
<dbReference type="InterPro" id="IPR050742">
    <property type="entry name" value="Helicase_Restrict-Modif_Enz"/>
</dbReference>
<feature type="region of interest" description="Disordered" evidence="1">
    <location>
        <begin position="549"/>
        <end position="588"/>
    </location>
</feature>
<dbReference type="GO" id="GO:0004386">
    <property type="term" value="F:helicase activity"/>
    <property type="evidence" value="ECO:0007669"/>
    <property type="project" value="UniProtKB-KW"/>
</dbReference>
<dbReference type="Pfam" id="PF04851">
    <property type="entry name" value="ResIII"/>
    <property type="match status" value="1"/>
</dbReference>
<dbReference type="InterPro" id="IPR014001">
    <property type="entry name" value="Helicase_ATP-bd"/>
</dbReference>
<name>A0AAW6CEI1_FLAPL</name>
<dbReference type="RefSeq" id="WP_195383730.1">
    <property type="nucleotide sequence ID" value="NZ_BAABXT010000001.1"/>
</dbReference>
<reference evidence="3" key="1">
    <citation type="submission" date="2023-01" db="EMBL/GenBank/DDBJ databases">
        <title>Human gut microbiome strain richness.</title>
        <authorList>
            <person name="Chen-Liaw A."/>
        </authorList>
    </citation>
    <scope>NUCLEOTIDE SEQUENCE</scope>
    <source>
        <strain evidence="3">1001287st1_F4_1001285I_161205</strain>
    </source>
</reference>
<dbReference type="PANTHER" id="PTHR47396:SF1">
    <property type="entry name" value="ATP-DEPENDENT HELICASE IRC3-RELATED"/>
    <property type="match status" value="1"/>
</dbReference>
<dbReference type="Pfam" id="PF00271">
    <property type="entry name" value="Helicase_C"/>
    <property type="match status" value="1"/>
</dbReference>
<dbReference type="CDD" id="cd18032">
    <property type="entry name" value="DEXHc_RE_I_III_res"/>
    <property type="match status" value="1"/>
</dbReference>
<feature type="domain" description="Helicase ATP-binding" evidence="2">
    <location>
        <begin position="176"/>
        <end position="335"/>
    </location>
</feature>
<organism evidence="3 4">
    <name type="scientific">Flavonifractor plautii</name>
    <name type="common">Fusobacterium plautii</name>
    <dbReference type="NCBI Taxonomy" id="292800"/>
    <lineage>
        <taxon>Bacteria</taxon>
        <taxon>Bacillati</taxon>
        <taxon>Bacillota</taxon>
        <taxon>Clostridia</taxon>
        <taxon>Eubacteriales</taxon>
        <taxon>Oscillospiraceae</taxon>
        <taxon>Flavonifractor</taxon>
    </lineage>
</organism>
<dbReference type="GO" id="GO:0003677">
    <property type="term" value="F:DNA binding"/>
    <property type="evidence" value="ECO:0007669"/>
    <property type="project" value="InterPro"/>
</dbReference>
<evidence type="ECO:0000313" key="3">
    <source>
        <dbReference type="EMBL" id="MDB7932621.1"/>
    </source>
</evidence>
<dbReference type="NCBIfam" id="NF046051">
    <property type="entry name" value="restrict_EcoAI"/>
    <property type="match status" value="1"/>
</dbReference>
<dbReference type="InterPro" id="IPR006935">
    <property type="entry name" value="Helicase/UvrB_N"/>
</dbReference>
<dbReference type="PANTHER" id="PTHR47396">
    <property type="entry name" value="TYPE I RESTRICTION ENZYME ECOKI R PROTEIN"/>
    <property type="match status" value="1"/>
</dbReference>
<dbReference type="GO" id="GO:0005524">
    <property type="term" value="F:ATP binding"/>
    <property type="evidence" value="ECO:0007669"/>
    <property type="project" value="InterPro"/>
</dbReference>
<keyword evidence="3" id="KW-0547">Nucleotide-binding</keyword>
<sequence>MKKQEMTEEDIKLQYITPAIEGAGWDKLKQIKMEYNFTDGRVIVRGNVTARGKRKRTDYLLYYKPNIPLAIVEAKDNKHSIGAGMQQAIEYAEVLDIPFVYSSNGDGFLEHDMKSGKERELTLEQFPSPQDLWQRHIGDEHFTPEQEELITEPYYFQPGDKTPRYYQRIAINRTVDAVAHGQNRILLVMATGTGKTYTAFQIIHRLWKSGRKKKILFLADRNILVDQTMQQDFKPFAKVMTKIEGKKLDSSYELYLSLYQQLAGDENEEPFRAFQPDFFDLIVIDECHRGSAKEDSRWRRILEYFHSATQIGMTATPKETKEVSNISYFGEPIYTYSLKQGIDDGFLAPYKVLRVGLDKDLEGWRPTAGQRDIYGYEIDDREYNTKDYDKNLIIDERTTAVAKRITRFLKENDRFAKTIVFCVDIDHAERMRQALVNENSDLVAENAKYVMRITGDNAEGKAQLDYFIAEDSKYPVIVTTSKLMTTGVDCKTCRLIVLDNNINSMTEFKQIIGRGTRLKPDYGKEYFTIMDFRNACRLFADPEFDGDPISVINDGDGNGEEPTIDPPKPPVPTPGSGGNNDDPPEKKHKFRVRGVEVTILNERVQYYDKDGKLITESVTDYSKKNILGEYATLDSFLRAWNSEEKKQAIIDELQERGVLLEALRQIAGNKDIDDFDLICHIAYDKAPLTKTERANNVRKRGYLYKYSGLAQEVLSALLDKYMNEGIQDIENLEILSNDPFRKFGTPMKIAKLFGGKNGYIQAIRDLQKEIYAA</sequence>
<dbReference type="SUPFAM" id="SSF52540">
    <property type="entry name" value="P-loop containing nucleoside triphosphate hydrolases"/>
    <property type="match status" value="1"/>
</dbReference>
<dbReference type="Gene3D" id="3.90.1570.30">
    <property type="match status" value="1"/>
</dbReference>
<evidence type="ECO:0000259" key="2">
    <source>
        <dbReference type="PROSITE" id="PS51192"/>
    </source>
</evidence>
<keyword evidence="3" id="KW-0347">Helicase</keyword>
<dbReference type="GO" id="GO:0006304">
    <property type="term" value="P:DNA modification"/>
    <property type="evidence" value="ECO:0007669"/>
    <property type="project" value="InterPro"/>
</dbReference>
<proteinExistence type="predicted"/>
<dbReference type="PROSITE" id="PS51192">
    <property type="entry name" value="HELICASE_ATP_BIND_1"/>
    <property type="match status" value="1"/>
</dbReference>
<dbReference type="Gene3D" id="3.40.50.300">
    <property type="entry name" value="P-loop containing nucleotide triphosphate hydrolases"/>
    <property type="match status" value="2"/>
</dbReference>
<gene>
    <name evidence="3" type="ORF">PNE06_05995</name>
</gene>
<protein>
    <submittedName>
        <fullName evidence="3">DEAD/DEAH box helicase family protein</fullName>
    </submittedName>
</protein>
<dbReference type="SMART" id="SM00487">
    <property type="entry name" value="DEXDc"/>
    <property type="match status" value="1"/>
</dbReference>
<dbReference type="InterPro" id="IPR027417">
    <property type="entry name" value="P-loop_NTPase"/>
</dbReference>
<dbReference type="GO" id="GO:0005829">
    <property type="term" value="C:cytosol"/>
    <property type="evidence" value="ECO:0007669"/>
    <property type="project" value="TreeGrafter"/>
</dbReference>
<dbReference type="GO" id="GO:0016787">
    <property type="term" value="F:hydrolase activity"/>
    <property type="evidence" value="ECO:0007669"/>
    <property type="project" value="InterPro"/>
</dbReference>
<evidence type="ECO:0000313" key="4">
    <source>
        <dbReference type="Proteomes" id="UP001211173"/>
    </source>
</evidence>
<dbReference type="Pfam" id="PF08463">
    <property type="entry name" value="EcoEI_R_C"/>
    <property type="match status" value="1"/>
</dbReference>
<dbReference type="InterPro" id="IPR029464">
    <property type="entry name" value="HSDR_N"/>
</dbReference>
<comment type="caution">
    <text evidence="3">The sequence shown here is derived from an EMBL/GenBank/DDBJ whole genome shotgun (WGS) entry which is preliminary data.</text>
</comment>
<dbReference type="Proteomes" id="UP001211173">
    <property type="component" value="Unassembled WGS sequence"/>
</dbReference>
<keyword evidence="3" id="KW-0378">Hydrolase</keyword>
<dbReference type="CDD" id="cd18799">
    <property type="entry name" value="SF2_C_EcoAI-like"/>
    <property type="match status" value="1"/>
</dbReference>
<dbReference type="InterPro" id="IPR013670">
    <property type="entry name" value="EcoEI_R_C_dom"/>
</dbReference>
<dbReference type="AlphaFoldDB" id="A0AAW6CEI1"/>